<evidence type="ECO:0000256" key="8">
    <source>
        <dbReference type="ARBA" id="ARBA00038436"/>
    </source>
</evidence>
<dbReference type="PANTHER" id="PTHR35011:SF10">
    <property type="entry name" value="TRAP TRANSPORTER SMALL PERMEASE PROTEIN"/>
    <property type="match status" value="1"/>
</dbReference>
<dbReference type="InterPro" id="IPR007387">
    <property type="entry name" value="TRAP_DctQ"/>
</dbReference>
<dbReference type="Pfam" id="PF04290">
    <property type="entry name" value="DctQ"/>
    <property type="match status" value="1"/>
</dbReference>
<reference evidence="11 12" key="1">
    <citation type="submission" date="2024-02" db="EMBL/GenBank/DDBJ databases">
        <title>Genome analysis and characterization of Microbaculum marinisediminis sp. nov., isolated from marine sediment.</title>
        <authorList>
            <person name="Du Z.-J."/>
            <person name="Ye Y.-Q."/>
            <person name="Zhang Z.-R."/>
            <person name="Yuan S.-M."/>
            <person name="Zhang X.-Y."/>
        </authorList>
    </citation>
    <scope>NUCLEOTIDE SEQUENCE [LARGE SCALE GENOMIC DNA]</scope>
    <source>
        <strain evidence="11 12">SDUM1044001</strain>
    </source>
</reference>
<dbReference type="GO" id="GO:0022857">
    <property type="term" value="F:transmembrane transporter activity"/>
    <property type="evidence" value="ECO:0007669"/>
    <property type="project" value="UniProtKB-UniRule"/>
</dbReference>
<evidence type="ECO:0000256" key="4">
    <source>
        <dbReference type="ARBA" id="ARBA00022519"/>
    </source>
</evidence>
<evidence type="ECO:0000256" key="6">
    <source>
        <dbReference type="ARBA" id="ARBA00022989"/>
    </source>
</evidence>
<sequence>MAFGQRIAGLPSWMAGIALFFLMVMTFCDVVLRSSFDSPIEAATELTRICMAIIVFASLPVISARGGHISVDLLDPFFRGWGERLRDAAVDIVCGVILIWPANQAFVLAARARDYGDLTESLGIPQFYIEYFIAIFTSLTVVVLILRGLIELVGPAALHTDRTVYKDVD</sequence>
<comment type="subcellular location">
    <subcellularLocation>
        <location evidence="1 9">Cell inner membrane</location>
        <topology evidence="1 9">Multi-pass membrane protein</topology>
    </subcellularLocation>
</comment>
<evidence type="ECO:0000313" key="12">
    <source>
        <dbReference type="Proteomes" id="UP001378188"/>
    </source>
</evidence>
<evidence type="ECO:0000256" key="2">
    <source>
        <dbReference type="ARBA" id="ARBA00022448"/>
    </source>
</evidence>
<keyword evidence="3" id="KW-1003">Cell membrane</keyword>
<keyword evidence="4 9" id="KW-0997">Cell inner membrane</keyword>
<evidence type="ECO:0000313" key="11">
    <source>
        <dbReference type="EMBL" id="MEJ8573025.1"/>
    </source>
</evidence>
<dbReference type="GO" id="GO:0015740">
    <property type="term" value="P:C4-dicarboxylate transport"/>
    <property type="evidence" value="ECO:0007669"/>
    <property type="project" value="TreeGrafter"/>
</dbReference>
<feature type="transmembrane region" description="Helical" evidence="9">
    <location>
        <begin position="46"/>
        <end position="68"/>
    </location>
</feature>
<protein>
    <recommendedName>
        <fullName evidence="9">TRAP transporter small permease protein</fullName>
    </recommendedName>
</protein>
<keyword evidence="2 9" id="KW-0813">Transport</keyword>
<proteinExistence type="inferred from homology"/>
<dbReference type="InterPro" id="IPR055348">
    <property type="entry name" value="DctQ"/>
</dbReference>
<dbReference type="PANTHER" id="PTHR35011">
    <property type="entry name" value="2,3-DIKETO-L-GULONATE TRAP TRANSPORTER SMALL PERMEASE PROTEIN YIAM"/>
    <property type="match status" value="1"/>
</dbReference>
<gene>
    <name evidence="11" type="ORF">V3328_16155</name>
</gene>
<dbReference type="AlphaFoldDB" id="A0AAW9RM62"/>
<evidence type="ECO:0000256" key="7">
    <source>
        <dbReference type="ARBA" id="ARBA00023136"/>
    </source>
</evidence>
<name>A0AAW9RM62_9HYPH</name>
<evidence type="ECO:0000256" key="9">
    <source>
        <dbReference type="RuleBase" id="RU369079"/>
    </source>
</evidence>
<comment type="similarity">
    <text evidence="8 9">Belongs to the TRAP transporter small permease family.</text>
</comment>
<dbReference type="Proteomes" id="UP001378188">
    <property type="component" value="Unassembled WGS sequence"/>
</dbReference>
<comment type="function">
    <text evidence="9">Part of the tripartite ATP-independent periplasmic (TRAP) transport system.</text>
</comment>
<feature type="transmembrane region" description="Helical" evidence="9">
    <location>
        <begin position="131"/>
        <end position="150"/>
    </location>
</feature>
<accession>A0AAW9RM62</accession>
<evidence type="ECO:0000256" key="5">
    <source>
        <dbReference type="ARBA" id="ARBA00022692"/>
    </source>
</evidence>
<keyword evidence="7 9" id="KW-0472">Membrane</keyword>
<evidence type="ECO:0000256" key="1">
    <source>
        <dbReference type="ARBA" id="ARBA00004429"/>
    </source>
</evidence>
<comment type="caution">
    <text evidence="11">The sequence shown here is derived from an EMBL/GenBank/DDBJ whole genome shotgun (WGS) entry which is preliminary data.</text>
</comment>
<dbReference type="RefSeq" id="WP_340330716.1">
    <property type="nucleotide sequence ID" value="NZ_JAZHOF010000006.1"/>
</dbReference>
<keyword evidence="6 9" id="KW-1133">Transmembrane helix</keyword>
<evidence type="ECO:0000259" key="10">
    <source>
        <dbReference type="Pfam" id="PF04290"/>
    </source>
</evidence>
<feature type="transmembrane region" description="Helical" evidence="9">
    <location>
        <begin position="12"/>
        <end position="34"/>
    </location>
</feature>
<dbReference type="EMBL" id="JAZHOF010000006">
    <property type="protein sequence ID" value="MEJ8573025.1"/>
    <property type="molecule type" value="Genomic_DNA"/>
</dbReference>
<feature type="transmembrane region" description="Helical" evidence="9">
    <location>
        <begin position="88"/>
        <end position="110"/>
    </location>
</feature>
<keyword evidence="12" id="KW-1185">Reference proteome</keyword>
<organism evidence="11 12">
    <name type="scientific">Microbaculum marinum</name>
    <dbReference type="NCBI Taxonomy" id="1764581"/>
    <lineage>
        <taxon>Bacteria</taxon>
        <taxon>Pseudomonadati</taxon>
        <taxon>Pseudomonadota</taxon>
        <taxon>Alphaproteobacteria</taxon>
        <taxon>Hyphomicrobiales</taxon>
        <taxon>Tepidamorphaceae</taxon>
        <taxon>Microbaculum</taxon>
    </lineage>
</organism>
<dbReference type="GO" id="GO:0005886">
    <property type="term" value="C:plasma membrane"/>
    <property type="evidence" value="ECO:0007669"/>
    <property type="project" value="UniProtKB-SubCell"/>
</dbReference>
<comment type="subunit">
    <text evidence="9">The complex comprises the extracytoplasmic solute receptor protein and the two transmembrane proteins.</text>
</comment>
<feature type="domain" description="Tripartite ATP-independent periplasmic transporters DctQ component" evidence="10">
    <location>
        <begin position="22"/>
        <end position="146"/>
    </location>
</feature>
<keyword evidence="5 9" id="KW-0812">Transmembrane</keyword>
<evidence type="ECO:0000256" key="3">
    <source>
        <dbReference type="ARBA" id="ARBA00022475"/>
    </source>
</evidence>